<evidence type="ECO:0008006" key="4">
    <source>
        <dbReference type="Google" id="ProtNLM"/>
    </source>
</evidence>
<dbReference type="AlphaFoldDB" id="A0A2T2NRD1"/>
<reference evidence="2 3" key="1">
    <citation type="journal article" date="2018" name="Front. Microbiol.">
        <title>Genome-Wide Analysis of Corynespora cassiicola Leaf Fall Disease Putative Effectors.</title>
        <authorList>
            <person name="Lopez D."/>
            <person name="Ribeiro S."/>
            <person name="Label P."/>
            <person name="Fumanal B."/>
            <person name="Venisse J.S."/>
            <person name="Kohler A."/>
            <person name="de Oliveira R.R."/>
            <person name="Labutti K."/>
            <person name="Lipzen A."/>
            <person name="Lail K."/>
            <person name="Bauer D."/>
            <person name="Ohm R.A."/>
            <person name="Barry K.W."/>
            <person name="Spatafora J."/>
            <person name="Grigoriev I.V."/>
            <person name="Martin F.M."/>
            <person name="Pujade-Renaud V."/>
        </authorList>
    </citation>
    <scope>NUCLEOTIDE SEQUENCE [LARGE SCALE GENOMIC DNA]</scope>
    <source>
        <strain evidence="2 3">Philippines</strain>
    </source>
</reference>
<keyword evidence="3" id="KW-1185">Reference proteome</keyword>
<evidence type="ECO:0000313" key="3">
    <source>
        <dbReference type="Proteomes" id="UP000240883"/>
    </source>
</evidence>
<name>A0A2T2NRD1_CORCC</name>
<protein>
    <recommendedName>
        <fullName evidence="4">Secreted protein</fullName>
    </recommendedName>
</protein>
<sequence>MMRACLVHEGHASAALVLSVVHLCFTPCFGEARHYPLRRQTGFSSSTCSVLLAQPLRQIKCTAPLKYCFPLLAPSSAAIHGGCLVPSSAACPWDRLARRRMLDGGAFATPVHFRHFRRHAMLHA</sequence>
<organism evidence="2 3">
    <name type="scientific">Corynespora cassiicola Philippines</name>
    <dbReference type="NCBI Taxonomy" id="1448308"/>
    <lineage>
        <taxon>Eukaryota</taxon>
        <taxon>Fungi</taxon>
        <taxon>Dikarya</taxon>
        <taxon>Ascomycota</taxon>
        <taxon>Pezizomycotina</taxon>
        <taxon>Dothideomycetes</taxon>
        <taxon>Pleosporomycetidae</taxon>
        <taxon>Pleosporales</taxon>
        <taxon>Corynesporascaceae</taxon>
        <taxon>Corynespora</taxon>
    </lineage>
</organism>
<keyword evidence="1" id="KW-0732">Signal</keyword>
<feature type="chain" id="PRO_5015456100" description="Secreted protein" evidence="1">
    <location>
        <begin position="31"/>
        <end position="124"/>
    </location>
</feature>
<dbReference type="EMBL" id="KZ678134">
    <property type="protein sequence ID" value="PSN67836.1"/>
    <property type="molecule type" value="Genomic_DNA"/>
</dbReference>
<gene>
    <name evidence="2" type="ORF">BS50DRAFT_350017</name>
</gene>
<dbReference type="Proteomes" id="UP000240883">
    <property type="component" value="Unassembled WGS sequence"/>
</dbReference>
<evidence type="ECO:0000256" key="1">
    <source>
        <dbReference type="SAM" id="SignalP"/>
    </source>
</evidence>
<proteinExistence type="predicted"/>
<feature type="signal peptide" evidence="1">
    <location>
        <begin position="1"/>
        <end position="30"/>
    </location>
</feature>
<evidence type="ECO:0000313" key="2">
    <source>
        <dbReference type="EMBL" id="PSN67836.1"/>
    </source>
</evidence>
<accession>A0A2T2NRD1</accession>